<dbReference type="InterPro" id="IPR000873">
    <property type="entry name" value="AMP-dep_synth/lig_dom"/>
</dbReference>
<dbReference type="CDD" id="cd19534">
    <property type="entry name" value="E_NRPS"/>
    <property type="match status" value="1"/>
</dbReference>
<dbReference type="FunFam" id="3.40.50.980:FF:000001">
    <property type="entry name" value="Non-ribosomal peptide synthetase"/>
    <property type="match status" value="1"/>
</dbReference>
<dbReference type="GO" id="GO:0044550">
    <property type="term" value="P:secondary metabolite biosynthetic process"/>
    <property type="evidence" value="ECO:0007669"/>
    <property type="project" value="UniProtKB-ARBA"/>
</dbReference>
<gene>
    <name evidence="6" type="ORF">FEM01_23735</name>
</gene>
<name>A0A5R8YJF5_9PSED</name>
<proteinExistence type="inferred from homology"/>
<dbReference type="InterPro" id="IPR036736">
    <property type="entry name" value="ACP-like_sf"/>
</dbReference>
<dbReference type="InterPro" id="IPR020845">
    <property type="entry name" value="AMP-binding_CS"/>
</dbReference>
<feature type="domain" description="Carrier" evidence="5">
    <location>
        <begin position="2522"/>
        <end position="2597"/>
    </location>
</feature>
<dbReference type="Gene3D" id="3.30.559.10">
    <property type="entry name" value="Chloramphenicol acetyltransferase-like domain"/>
    <property type="match status" value="3"/>
</dbReference>
<dbReference type="PROSITE" id="PS00012">
    <property type="entry name" value="PHOSPHOPANTETHEINE"/>
    <property type="match status" value="2"/>
</dbReference>
<dbReference type="InterPro" id="IPR010060">
    <property type="entry name" value="NRPS_synth"/>
</dbReference>
<keyword evidence="3" id="KW-0596">Phosphopantetheine</keyword>
<dbReference type="FunFam" id="3.30.559.10:FF:000012">
    <property type="entry name" value="Non-ribosomal peptide synthetase"/>
    <property type="match status" value="1"/>
</dbReference>
<dbReference type="FunFam" id="2.30.38.10:FF:000001">
    <property type="entry name" value="Non-ribosomal peptide synthetase PvdI"/>
    <property type="match status" value="1"/>
</dbReference>
<dbReference type="InterPro" id="IPR025110">
    <property type="entry name" value="AMP-bd_C"/>
</dbReference>
<dbReference type="InterPro" id="IPR001242">
    <property type="entry name" value="Condensation_dom"/>
</dbReference>
<feature type="domain" description="Carrier" evidence="5">
    <location>
        <begin position="1010"/>
        <end position="1084"/>
    </location>
</feature>
<dbReference type="SUPFAM" id="SSF56801">
    <property type="entry name" value="Acetyl-CoA synthetase-like"/>
    <property type="match status" value="2"/>
</dbReference>
<dbReference type="SUPFAM" id="SSF52777">
    <property type="entry name" value="CoA-dependent acyltransferases"/>
    <property type="match status" value="6"/>
</dbReference>
<dbReference type="PROSITE" id="PS00455">
    <property type="entry name" value="AMP_BINDING"/>
    <property type="match status" value="2"/>
</dbReference>
<dbReference type="SUPFAM" id="SSF47336">
    <property type="entry name" value="ACP-like"/>
    <property type="match status" value="2"/>
</dbReference>
<comment type="cofactor">
    <cofactor evidence="1">
        <name>pantetheine 4'-phosphate</name>
        <dbReference type="ChEBI" id="CHEBI:47942"/>
    </cofactor>
</comment>
<dbReference type="Gene3D" id="3.40.50.980">
    <property type="match status" value="4"/>
</dbReference>
<dbReference type="NCBIfam" id="TIGR01720">
    <property type="entry name" value="NRPS-para261"/>
    <property type="match status" value="1"/>
</dbReference>
<evidence type="ECO:0000256" key="4">
    <source>
        <dbReference type="ARBA" id="ARBA00022553"/>
    </source>
</evidence>
<dbReference type="InterPro" id="IPR006162">
    <property type="entry name" value="Ppantetheine_attach_site"/>
</dbReference>
<evidence type="ECO:0000259" key="5">
    <source>
        <dbReference type="PROSITE" id="PS50075"/>
    </source>
</evidence>
<dbReference type="Gene3D" id="3.30.300.30">
    <property type="match status" value="2"/>
</dbReference>
<dbReference type="GO" id="GO:0043041">
    <property type="term" value="P:amino acid activation for nonribosomal peptide biosynthetic process"/>
    <property type="evidence" value="ECO:0007669"/>
    <property type="project" value="UniProtKB-ARBA"/>
</dbReference>
<dbReference type="InterPro" id="IPR010071">
    <property type="entry name" value="AA_adenyl_dom"/>
</dbReference>
<comment type="similarity">
    <text evidence="2">Belongs to the ATP-dependent AMP-binding enzyme family.</text>
</comment>
<dbReference type="FunFam" id="1.10.1200.10:FF:000005">
    <property type="entry name" value="Nonribosomal peptide synthetase 1"/>
    <property type="match status" value="2"/>
</dbReference>
<dbReference type="CDD" id="cd19543">
    <property type="entry name" value="DCL_NRPS"/>
    <property type="match status" value="1"/>
</dbReference>
<accession>A0A5R8YJF5</accession>
<dbReference type="SMART" id="SM00823">
    <property type="entry name" value="PKS_PP"/>
    <property type="match status" value="2"/>
</dbReference>
<dbReference type="RefSeq" id="WP_138221855.1">
    <property type="nucleotide sequence ID" value="NZ_VAUO01000027.1"/>
</dbReference>
<evidence type="ECO:0000313" key="6">
    <source>
        <dbReference type="EMBL" id="TLP52938.1"/>
    </source>
</evidence>
<dbReference type="OrthoDB" id="9757559at2"/>
<evidence type="ECO:0000256" key="1">
    <source>
        <dbReference type="ARBA" id="ARBA00001957"/>
    </source>
</evidence>
<dbReference type="EMBL" id="VAUO01000027">
    <property type="protein sequence ID" value="TLP52938.1"/>
    <property type="molecule type" value="Genomic_DNA"/>
</dbReference>
<dbReference type="PANTHER" id="PTHR45398">
    <property type="match status" value="1"/>
</dbReference>
<dbReference type="Pfam" id="PF00668">
    <property type="entry name" value="Condensation"/>
    <property type="match status" value="3"/>
</dbReference>
<keyword evidence="4" id="KW-0597">Phosphoprotein</keyword>
<dbReference type="CDD" id="cd05930">
    <property type="entry name" value="A_NRPS"/>
    <property type="match status" value="2"/>
</dbReference>
<dbReference type="Gene3D" id="3.30.559.30">
    <property type="entry name" value="Nonribosomal peptide synthetase, condensation domain"/>
    <property type="match status" value="3"/>
</dbReference>
<dbReference type="InterPro" id="IPR020806">
    <property type="entry name" value="PKS_PP-bd"/>
</dbReference>
<sequence length="2628" mass="288812">MAGLDNVALVQRFLKLPLEQRKAFLDKLASKGMSLGQLPIPANCACVERPEASYAQQRQWFLWHLEPDSAAYHMPVALRLRGPLDLPALERSFSALLERHPTLRSRFEQHDEQLLQVVMPATALTIGQAHIARAEDAAPVEAQIERFIEEHCAEPFDLATGPLLRVRLLHLGEQEELLLIVMHHIVSDGWSMALMVDELMALYAGFASQTPVSLPALAIQYGDYALWQRRWMEAGERDRQLDYWLHQLGREQVLLELPTDYPRPAQQSLRGARVDLQLPLAQAQAVRKLAQAHNGTPFMVLLAAFQALLHRYTGQGDIRVGVPIANRQRSETAGLIGFFVNTQVMRAQLDGRMSFDDLLRQVRETSAGAQAHQDLPFEHLVEALQPERNLSHGALFQVLHSHRQQTPRAATQALGLSVEPHVLQTRTSKFDLTLETLEHADGISASLIYACDLFSASTAQRMAGHWSELLQSMLDNPAGRISEVCLGDLAERQTQQALCQGQPLMPRQPSVLGLFREQVARYPQRLALVAGDAQLSFAELDRLSDVQAQHLLAAGVVPEQVVAIAAPRSAGWLVALLAVLKSGGTYVSLDLDTPIERQRQLLEDSRARLLLDQGSALASLDHGLTVLAMGAAAHDPLHAKPLPQGQGDAAAYVVFTSGSSGRPKGVVVSHGALLNYVEGMLARIDLEGVERMAMVSTVAADLGYTLLFGALCSGRTLHLLDRERVTDAQAFARYMDEQRIDALKIVPSHLEALLKVEDPVRCLPQRCLVLGGEACSDGLMTELARLAPALQVYNHYGPTETTVGVLAGRLQLGGRGTAVLGQALANSQLYVLDAGLTAQPFGVIGELYIAGAGLARGYLGQAGLTAERFVPDPFAADGRRMYRSGDQVRLGDAGLEYRGRVDDQVKIRGYRVEPGEIAIALRQLPGVAEALVLARQVRSTRQLVAYVVPEQAGATSEQQLKSDLHKRLPDYMVPAHLVLLDALPLNANGKVDRASLPEPTLATRQADWQAPLGAMEQGIAQLWASLLKVERVGRQDNFFELGGDSIVSIQLVSRARQAGMRFTAKQLFQHQTVQGLASVALWDAPGSVGEQGAVTGSAPLLPIQQAFFDAEHCEPHHWNQSVLLQPLQRLDATVLGQALEALIAQHDALRLRFSSTHEGWQASFSQAAPSAVLWQAEVADATALEALAQQAQRSLDTAQGPLLRAVLASLADGQQRLLLVIHHLVVDGVSWRILFEDLQQAYQQLARGAEVRLPSKTSSVRQWGERLLVEAGNPARVSELAFWQAQLAGAHDQLPCRNPAGSRQNRVLRHVGSQLEQAATRQLLQQAPAAYRTQVNDLLLTALARALQAWSGHPGALVQLEGHGREALFDDIDLTRTVGWFTCKYPVHLRAHGGLGDCIKAIKEQLRAIPDKGVGFGILRYLGERSVREALAALPAPRITFNYLGQFDSSFDAQDTQALLRPAPESAGDEQSPLAVMGNWLTLTGQVYDGCLSLAWSYSGEVFEDAAVQQLADIYLAELQGVIDHCLSAGAGGPTPSDFPLARLAQAQLDKLPVDVRAIDDLYPLAPMQQGMLFHTLYARDGGDYINQLRVDVEGLVPERFRAAWQRCMDEHEILRTGFIWEGELDAPLQVVMRGVQVPFEVRDLRGQADLPRQLEAIAAEQLALGFELGQAPLLRLLLVRTEDERYHLVYTHHHILMDGWSSSQLLGEVLQHYRGQAPASRVGRYRDYIRWLQSQDQAADQAFWTDQLQRLDEPTRLADAVIRPTAPGQGQGAWHLAIDSHITRQLGEFARQQKVTLNTLVQAAWLLLLQRYTGKRSVCFGATVAGRPAHLAGIERQVGLFINTLPVVAEPCSEQPVGEWLQQVQNLNLAVREHEHTPLFEIQRWAGQGGAGLFDTLLIFENYPVSEALADAEQNDLRFGAVRSHEQTNYPLALLVGLGDSLSLEFSFARTHFADATIKQMATHLRALLCGMLAGAQRPLAELELLERDERQALLQRYNATACEHDLELDIARRFEAQVQVRGDALAVVFADQHLSYAELDRRANQLAHALVGRGVGPDVAVGIAVERSLDMIIGLLAVLKAGGAYIPLDPAYPQDRLAHMIEDSGMHLLLTQRHLHERLPMPSGMQVMLLDDAEQRYAGQPCSRPAVKVAPQHLAYVIYTSGSTGKPKGVMVPHGALVNFALSMAARPGLVEGERMLSLTTFSFDIFGLELYVPLLVGACVVMAEKATTQDPQAALALIEHANIDVLQATPSTWRMLVDDVRADVLRGRRLLCGGEALAEELAQRMLALDTQVWNLYGPTETTIWSALQQLTTDAPKPWLGGPIDNTRLFLLDGQLQANPCGVAGELLIGGHGLARGYLNRPSLTAERFVPDPFGNGGERLYRTGDLARHRPDGVIEYLGRIDHQVKIRGHRIELGEIEARLLEHAEVREAAVLAQDGPGGAQLVAYMVPANSAWLGEPAARQLERRDLLRAWLREALPEFMVPAHLLMLERFPRTPNGKLDRKALPSVEQGQLRKAYRAPQEPVGQDLARIWSAVLQVRQVGLDDNFFDLGGHSLLATQVVVRVRNELRVDVPLRVLFESADLAAFAEQVQALRQGAASVDEELAKSLEALKRLSSVELEKLISE</sequence>
<dbReference type="PROSITE" id="PS50075">
    <property type="entry name" value="CARRIER"/>
    <property type="match status" value="2"/>
</dbReference>
<organism evidence="6 7">
    <name type="scientific">Pseudomonas mosselii</name>
    <dbReference type="NCBI Taxonomy" id="78327"/>
    <lineage>
        <taxon>Bacteria</taxon>
        <taxon>Pseudomonadati</taxon>
        <taxon>Pseudomonadota</taxon>
        <taxon>Gammaproteobacteria</taxon>
        <taxon>Pseudomonadales</taxon>
        <taxon>Pseudomonadaceae</taxon>
        <taxon>Pseudomonas</taxon>
    </lineage>
</organism>
<dbReference type="Pfam" id="PF13193">
    <property type="entry name" value="AMP-binding_C"/>
    <property type="match status" value="2"/>
</dbReference>
<dbReference type="GO" id="GO:0031177">
    <property type="term" value="F:phosphopantetheine binding"/>
    <property type="evidence" value="ECO:0007669"/>
    <property type="project" value="InterPro"/>
</dbReference>
<evidence type="ECO:0000256" key="2">
    <source>
        <dbReference type="ARBA" id="ARBA00006432"/>
    </source>
</evidence>
<dbReference type="Gene3D" id="1.10.1200.10">
    <property type="entry name" value="ACP-like"/>
    <property type="match status" value="2"/>
</dbReference>
<dbReference type="Pfam" id="PF00550">
    <property type="entry name" value="PP-binding"/>
    <property type="match status" value="2"/>
</dbReference>
<keyword evidence="7" id="KW-1185">Reference proteome</keyword>
<dbReference type="InterPro" id="IPR009081">
    <property type="entry name" value="PP-bd_ACP"/>
</dbReference>
<dbReference type="NCBIfam" id="NF003417">
    <property type="entry name" value="PRK04813.1"/>
    <property type="match status" value="2"/>
</dbReference>
<protein>
    <submittedName>
        <fullName evidence="6">Amino acid adenylation domain-containing protein</fullName>
    </submittedName>
</protein>
<evidence type="ECO:0000313" key="7">
    <source>
        <dbReference type="Proteomes" id="UP000309819"/>
    </source>
</evidence>
<dbReference type="InterPro" id="IPR045851">
    <property type="entry name" value="AMP-bd_C_sf"/>
</dbReference>
<dbReference type="PANTHER" id="PTHR45398:SF1">
    <property type="entry name" value="ENZYME, PUTATIVE (JCVI)-RELATED"/>
    <property type="match status" value="1"/>
</dbReference>
<dbReference type="FunFam" id="3.40.50.12780:FF:000012">
    <property type="entry name" value="Non-ribosomal peptide synthetase"/>
    <property type="match status" value="1"/>
</dbReference>
<dbReference type="FunFam" id="3.30.300.30:FF:000010">
    <property type="entry name" value="Enterobactin synthetase component F"/>
    <property type="match status" value="2"/>
</dbReference>
<dbReference type="NCBIfam" id="TIGR01733">
    <property type="entry name" value="AA-adenyl-dom"/>
    <property type="match status" value="2"/>
</dbReference>
<reference evidence="6 7" key="1">
    <citation type="submission" date="2019-05" db="EMBL/GenBank/DDBJ databases">
        <title>Pseudomonas sp. SC006 isolated from lettuce that can produce HBGAs.</title>
        <authorList>
            <person name="Wang D."/>
            <person name="Liao N."/>
            <person name="Liu D."/>
            <person name="Zhang Z."/>
            <person name="Zou S."/>
        </authorList>
    </citation>
    <scope>NUCLEOTIDE SEQUENCE [LARGE SCALE GENOMIC DNA]</scope>
    <source>
        <strain evidence="6 7">SC006</strain>
    </source>
</reference>
<dbReference type="Gene3D" id="2.30.38.10">
    <property type="entry name" value="Luciferase, Domain 3"/>
    <property type="match status" value="2"/>
</dbReference>
<dbReference type="GO" id="GO:0003824">
    <property type="term" value="F:catalytic activity"/>
    <property type="evidence" value="ECO:0007669"/>
    <property type="project" value="InterPro"/>
</dbReference>
<dbReference type="CDD" id="cd19531">
    <property type="entry name" value="LCL_NRPS-like"/>
    <property type="match status" value="1"/>
</dbReference>
<dbReference type="Pfam" id="PF00501">
    <property type="entry name" value="AMP-binding"/>
    <property type="match status" value="2"/>
</dbReference>
<dbReference type="Proteomes" id="UP000309819">
    <property type="component" value="Unassembled WGS sequence"/>
</dbReference>
<evidence type="ECO:0000256" key="3">
    <source>
        <dbReference type="ARBA" id="ARBA00022450"/>
    </source>
</evidence>
<dbReference type="InterPro" id="IPR023213">
    <property type="entry name" value="CAT-like_dom_sf"/>
</dbReference>
<comment type="caution">
    <text evidence="6">The sequence shown here is derived from an EMBL/GenBank/DDBJ whole genome shotgun (WGS) entry which is preliminary data.</text>
</comment>